<reference evidence="4" key="2">
    <citation type="submission" date="2016-03" db="EMBL/GenBank/DDBJ databases">
        <title>Full-length assembly of Arabidopsis thaliana Ler reveals the complement of translocations and inversions.</title>
        <authorList>
            <person name="Zapata L."/>
            <person name="Schneeberger K."/>
            <person name="Ossowski S."/>
        </authorList>
    </citation>
    <scope>NUCLEOTIDE SEQUENCE [LARGE SCALE GENOMIC DNA]</scope>
    <source>
        <tissue evidence="4">Leaf</tissue>
    </source>
</reference>
<evidence type="ECO:0000313" key="4">
    <source>
        <dbReference type="EMBL" id="OAP16273.1"/>
    </source>
</evidence>
<evidence type="ECO:0000256" key="1">
    <source>
        <dbReference type="SAM" id="MobiDB-lite"/>
    </source>
</evidence>
<reference evidence="6" key="1">
    <citation type="journal article" date="2016" name="Proc. Natl. Acad. Sci. U.S.A.">
        <title>Chromosome-level assembly of Arabidopsis thaliana Ler reveals the extent of translocation and inversion polymorphisms.</title>
        <authorList>
            <person name="Zapata L."/>
            <person name="Ding J."/>
            <person name="Willing E.M."/>
            <person name="Hartwig B."/>
            <person name="Bezdan D."/>
            <person name="Jiao W.B."/>
            <person name="Patel V."/>
            <person name="Velikkakam James G."/>
            <person name="Koornneef M."/>
            <person name="Ossowski S."/>
            <person name="Schneeberger K."/>
        </authorList>
    </citation>
    <scope>NUCLEOTIDE SEQUENCE [LARGE SCALE GENOMIC DNA]</scope>
    <source>
        <strain evidence="6">cv. Landsberg erecta</strain>
    </source>
</reference>
<gene>
    <name evidence="3" type="ordered locus">At1g14455</name>
    <name evidence="4" type="ordered locus">AXX17_At1g15050</name>
    <name evidence="5" type="ORF">AN1_LOCUS1566</name>
</gene>
<sequence length="97" mass="10581">MKFSAKTMKIALFLLLLITVQTIARPFTDETDKIQTVPYPPSKHTPPGYHGHSPPGKGPTVPSSPAKDPPPPGHGHHPPSQAANDKNTMFMPEDIFF</sequence>
<dbReference type="RefSeq" id="NP_001117287.1">
    <property type="nucleotide sequence ID" value="NM_001123815.1"/>
</dbReference>
<dbReference type="Proteomes" id="UP000426265">
    <property type="component" value="Unassembled WGS sequence"/>
</dbReference>
<dbReference type="ExpressionAtlas" id="A0A178WFP3">
    <property type="expression patterns" value="baseline and differential"/>
</dbReference>
<protein>
    <recommendedName>
        <fullName evidence="8">Transmembrane protein</fullName>
    </recommendedName>
</protein>
<evidence type="ECO:0000313" key="3">
    <source>
        <dbReference type="Araport" id="AT1G14455"/>
    </source>
</evidence>
<organism evidence="4 6">
    <name type="scientific">Arabidopsis thaliana</name>
    <name type="common">Mouse-ear cress</name>
    <dbReference type="NCBI Taxonomy" id="3702"/>
    <lineage>
        <taxon>Eukaryota</taxon>
        <taxon>Viridiplantae</taxon>
        <taxon>Streptophyta</taxon>
        <taxon>Embryophyta</taxon>
        <taxon>Tracheophyta</taxon>
        <taxon>Spermatophyta</taxon>
        <taxon>Magnoliopsida</taxon>
        <taxon>eudicotyledons</taxon>
        <taxon>Gunneridae</taxon>
        <taxon>Pentapetalae</taxon>
        <taxon>rosids</taxon>
        <taxon>malvids</taxon>
        <taxon>Brassicales</taxon>
        <taxon>Brassicaceae</taxon>
        <taxon>Camelineae</taxon>
        <taxon>Arabidopsis</taxon>
    </lineage>
</organism>
<feature type="chain" id="PRO_5038293599" description="Transmembrane protein" evidence="2">
    <location>
        <begin position="25"/>
        <end position="97"/>
    </location>
</feature>
<dbReference type="KEGG" id="ath:AT1G14455"/>
<dbReference type="AlphaFoldDB" id="A0A178WFP3"/>
<accession>A0A178WFP3</accession>
<keyword evidence="2" id="KW-0732">Signal</keyword>
<feature type="signal peptide" evidence="2">
    <location>
        <begin position="1"/>
        <end position="24"/>
    </location>
</feature>
<dbReference type="EMBL" id="LUHQ01000001">
    <property type="protein sequence ID" value="OAP16273.1"/>
    <property type="molecule type" value="Genomic_DNA"/>
</dbReference>
<evidence type="ECO:0000313" key="6">
    <source>
        <dbReference type="Proteomes" id="UP000078284"/>
    </source>
</evidence>
<evidence type="ECO:0000313" key="7">
    <source>
        <dbReference type="Proteomes" id="UP000426265"/>
    </source>
</evidence>
<evidence type="ECO:0008006" key="8">
    <source>
        <dbReference type="Google" id="ProtNLM"/>
    </source>
</evidence>
<reference evidence="5 7" key="3">
    <citation type="submission" date="2019-11" db="EMBL/GenBank/DDBJ databases">
        <authorList>
            <person name="Jiao W.-B."/>
            <person name="Schneeberger K."/>
        </authorList>
    </citation>
    <scope>NUCLEOTIDE SEQUENCE [LARGE SCALE GENOMIC DNA]</scope>
    <source>
        <strain evidence="7">cv. An-1</strain>
    </source>
</reference>
<evidence type="ECO:0000313" key="5">
    <source>
        <dbReference type="EMBL" id="VYS46065.1"/>
    </source>
</evidence>
<proteinExistence type="predicted"/>
<dbReference type="EMBL" id="CACRSJ010000104">
    <property type="protein sequence ID" value="VYS46065.1"/>
    <property type="molecule type" value="Genomic_DNA"/>
</dbReference>
<evidence type="ECO:0000256" key="2">
    <source>
        <dbReference type="SAM" id="SignalP"/>
    </source>
</evidence>
<dbReference type="Araport" id="AT1G14455"/>
<feature type="region of interest" description="Disordered" evidence="1">
    <location>
        <begin position="27"/>
        <end position="97"/>
    </location>
</feature>
<dbReference type="OMA" id="FMPEDIF"/>
<name>A0A178WFP3_ARATH</name>
<dbReference type="GeneID" id="6240862"/>
<dbReference type="Proteomes" id="UP000078284">
    <property type="component" value="Chromosome 1"/>
</dbReference>